<dbReference type="SUPFAM" id="SSF54373">
    <property type="entry name" value="FAD-linked reductases, C-terminal domain"/>
    <property type="match status" value="1"/>
</dbReference>
<dbReference type="EMBL" id="SGWV01000007">
    <property type="protein sequence ID" value="RZS57930.1"/>
    <property type="molecule type" value="Genomic_DNA"/>
</dbReference>
<evidence type="ECO:0000256" key="8">
    <source>
        <dbReference type="ARBA" id="ARBA00049547"/>
    </source>
</evidence>
<dbReference type="PANTHER" id="PTHR11530:SF11">
    <property type="entry name" value="D-ASPARTATE OXIDASE"/>
    <property type="match status" value="1"/>
</dbReference>
<keyword evidence="5" id="KW-0560">Oxidoreductase</keyword>
<keyword evidence="11" id="KW-1185">Reference proteome</keyword>
<keyword evidence="4" id="KW-0274">FAD</keyword>
<dbReference type="OrthoDB" id="9790035at2"/>
<evidence type="ECO:0000259" key="9">
    <source>
        <dbReference type="Pfam" id="PF01266"/>
    </source>
</evidence>
<dbReference type="InterPro" id="IPR023209">
    <property type="entry name" value="DAO"/>
</dbReference>
<dbReference type="SUPFAM" id="SSF51905">
    <property type="entry name" value="FAD/NAD(P)-binding domain"/>
    <property type="match status" value="1"/>
</dbReference>
<protein>
    <recommendedName>
        <fullName evidence="7">D-amino-acid oxidase</fullName>
        <ecNumber evidence="6">1.4.3.3</ecNumber>
    </recommendedName>
</protein>
<sequence>MPPEAAAARAAARLHIAIAGAGVLGRLAAWALARAGHAVTVVDPATGPGARHDGRGAAAQTAAGMLSPLAELDNAGPEVAELGWRSLALWQAVATRLAAAPDACAAAAQARTDSLRLGQHDAPEVPGHDAFGPIGMRRQGSLLLAHGSDLGAAERVLSRVRLGAGLRTDWPQPQALDRATLRALEPAVDPALRAWLLPDEGQLVPAMMLAGLAAATSADLRWRWSTSVDAVEPGLLRLAGGEGLRCDLALDLRGLGARPDAAAGLSDMRGVRGELVWLHAPGLRLDRPLRLLHPRHRVYIVPRPGERVVIGASEIESEDRSPASLRSAVELMAAAHSVLPSLAEARIVHLETNLRPALPDHAPRTEACDGLLRINGLFRHGWLIAPALLQDGLRRVGLASALDTLIEGSADEHA</sequence>
<evidence type="ECO:0000313" key="10">
    <source>
        <dbReference type="EMBL" id="RZS57930.1"/>
    </source>
</evidence>
<feature type="domain" description="FAD dependent oxidoreductase" evidence="9">
    <location>
        <begin position="16"/>
        <end position="387"/>
    </location>
</feature>
<dbReference type="InterPro" id="IPR036188">
    <property type="entry name" value="FAD/NAD-bd_sf"/>
</dbReference>
<dbReference type="Proteomes" id="UP000293433">
    <property type="component" value="Unassembled WGS sequence"/>
</dbReference>
<proteinExistence type="inferred from homology"/>
<name>A0A4V2EX17_9BURK</name>
<dbReference type="Gene3D" id="3.50.50.60">
    <property type="entry name" value="FAD/NAD(P)-binding domain"/>
    <property type="match status" value="1"/>
</dbReference>
<dbReference type="EC" id="1.4.3.3" evidence="6"/>
<evidence type="ECO:0000256" key="4">
    <source>
        <dbReference type="ARBA" id="ARBA00022827"/>
    </source>
</evidence>
<comment type="similarity">
    <text evidence="2">Belongs to the DAMOX/DASOX family.</text>
</comment>
<organism evidence="10 11">
    <name type="scientific">Sphaerotilus mobilis</name>
    <dbReference type="NCBI Taxonomy" id="47994"/>
    <lineage>
        <taxon>Bacteria</taxon>
        <taxon>Pseudomonadati</taxon>
        <taxon>Pseudomonadota</taxon>
        <taxon>Betaproteobacteria</taxon>
        <taxon>Burkholderiales</taxon>
        <taxon>Sphaerotilaceae</taxon>
        <taxon>Sphaerotilus</taxon>
    </lineage>
</organism>
<comment type="catalytic activity">
    <reaction evidence="8">
        <text>a D-alpha-amino acid + O2 + H2O = a 2-oxocarboxylate + H2O2 + NH4(+)</text>
        <dbReference type="Rhea" id="RHEA:21816"/>
        <dbReference type="ChEBI" id="CHEBI:15377"/>
        <dbReference type="ChEBI" id="CHEBI:15379"/>
        <dbReference type="ChEBI" id="CHEBI:16240"/>
        <dbReference type="ChEBI" id="CHEBI:28938"/>
        <dbReference type="ChEBI" id="CHEBI:35179"/>
        <dbReference type="ChEBI" id="CHEBI:59871"/>
        <dbReference type="EC" id="1.4.3.3"/>
    </reaction>
    <physiologicalReaction direction="left-to-right" evidence="8">
        <dbReference type="Rhea" id="RHEA:21817"/>
    </physiologicalReaction>
</comment>
<dbReference type="RefSeq" id="WP_130480140.1">
    <property type="nucleotide sequence ID" value="NZ_SGWV01000007.1"/>
</dbReference>
<dbReference type="AlphaFoldDB" id="A0A4V2EX17"/>
<evidence type="ECO:0000313" key="11">
    <source>
        <dbReference type="Proteomes" id="UP000293433"/>
    </source>
</evidence>
<keyword evidence="3" id="KW-0285">Flavoprotein</keyword>
<reference evidence="10 11" key="1">
    <citation type="submission" date="2019-02" db="EMBL/GenBank/DDBJ databases">
        <title>Genomic Encyclopedia of Type Strains, Phase IV (KMG-IV): sequencing the most valuable type-strain genomes for metagenomic binning, comparative biology and taxonomic classification.</title>
        <authorList>
            <person name="Goeker M."/>
        </authorList>
    </citation>
    <scope>NUCLEOTIDE SEQUENCE [LARGE SCALE GENOMIC DNA]</scope>
    <source>
        <strain evidence="10 11">DSM 10617</strain>
    </source>
</reference>
<evidence type="ECO:0000256" key="1">
    <source>
        <dbReference type="ARBA" id="ARBA00001974"/>
    </source>
</evidence>
<evidence type="ECO:0000256" key="5">
    <source>
        <dbReference type="ARBA" id="ARBA00023002"/>
    </source>
</evidence>
<evidence type="ECO:0000256" key="3">
    <source>
        <dbReference type="ARBA" id="ARBA00022630"/>
    </source>
</evidence>
<dbReference type="Pfam" id="PF01266">
    <property type="entry name" value="DAO"/>
    <property type="match status" value="1"/>
</dbReference>
<dbReference type="Gene3D" id="3.30.9.10">
    <property type="entry name" value="D-Amino Acid Oxidase, subunit A, domain 2"/>
    <property type="match status" value="1"/>
</dbReference>
<evidence type="ECO:0000256" key="2">
    <source>
        <dbReference type="ARBA" id="ARBA00006730"/>
    </source>
</evidence>
<comment type="cofactor">
    <cofactor evidence="1">
        <name>FAD</name>
        <dbReference type="ChEBI" id="CHEBI:57692"/>
    </cofactor>
</comment>
<dbReference type="InterPro" id="IPR006076">
    <property type="entry name" value="FAD-dep_OxRdtase"/>
</dbReference>
<evidence type="ECO:0000256" key="7">
    <source>
        <dbReference type="ARBA" id="ARBA00039751"/>
    </source>
</evidence>
<accession>A0A4V2EX17</accession>
<gene>
    <name evidence="10" type="ORF">EV685_0204</name>
</gene>
<comment type="caution">
    <text evidence="10">The sequence shown here is derived from an EMBL/GenBank/DDBJ whole genome shotgun (WGS) entry which is preliminary data.</text>
</comment>
<dbReference type="GO" id="GO:0046416">
    <property type="term" value="P:D-amino acid metabolic process"/>
    <property type="evidence" value="ECO:0007669"/>
    <property type="project" value="InterPro"/>
</dbReference>
<dbReference type="PANTHER" id="PTHR11530">
    <property type="entry name" value="D-AMINO ACID OXIDASE"/>
    <property type="match status" value="1"/>
</dbReference>
<dbReference type="GO" id="GO:0071949">
    <property type="term" value="F:FAD binding"/>
    <property type="evidence" value="ECO:0007669"/>
    <property type="project" value="InterPro"/>
</dbReference>
<dbReference type="GO" id="GO:0003884">
    <property type="term" value="F:D-amino-acid oxidase activity"/>
    <property type="evidence" value="ECO:0007669"/>
    <property type="project" value="UniProtKB-EC"/>
</dbReference>
<evidence type="ECO:0000256" key="6">
    <source>
        <dbReference type="ARBA" id="ARBA00039101"/>
    </source>
</evidence>